<dbReference type="Pfam" id="PF09420">
    <property type="entry name" value="Nop16"/>
    <property type="match status" value="1"/>
</dbReference>
<evidence type="ECO:0000256" key="3">
    <source>
        <dbReference type="ARBA" id="ARBA00015522"/>
    </source>
</evidence>
<evidence type="ECO:0000256" key="4">
    <source>
        <dbReference type="ARBA" id="ARBA00023242"/>
    </source>
</evidence>
<dbReference type="AlphaFoldDB" id="A0A914QQT0"/>
<dbReference type="WBParaSite" id="PDA_v2.g14944.t1">
    <property type="protein sequence ID" value="PDA_v2.g14944.t1"/>
    <property type="gene ID" value="PDA_v2.g14944"/>
</dbReference>
<evidence type="ECO:0000256" key="5">
    <source>
        <dbReference type="SAM" id="MobiDB-lite"/>
    </source>
</evidence>
<evidence type="ECO:0000313" key="6">
    <source>
        <dbReference type="Proteomes" id="UP000887578"/>
    </source>
</evidence>
<organism evidence="6 8">
    <name type="scientific">Panagrolaimus davidi</name>
    <dbReference type="NCBI Taxonomy" id="227884"/>
    <lineage>
        <taxon>Eukaryota</taxon>
        <taxon>Metazoa</taxon>
        <taxon>Ecdysozoa</taxon>
        <taxon>Nematoda</taxon>
        <taxon>Chromadorea</taxon>
        <taxon>Rhabditida</taxon>
        <taxon>Tylenchina</taxon>
        <taxon>Panagrolaimomorpha</taxon>
        <taxon>Panagrolaimoidea</taxon>
        <taxon>Panagrolaimidae</taxon>
        <taxon>Panagrolaimus</taxon>
    </lineage>
</organism>
<evidence type="ECO:0000256" key="2">
    <source>
        <dbReference type="ARBA" id="ARBA00008479"/>
    </source>
</evidence>
<proteinExistence type="inferred from homology"/>
<accession>A0A914QQT0</accession>
<name>A0A914QQT0_9BILA</name>
<evidence type="ECO:0000313" key="8">
    <source>
        <dbReference type="WBParaSite" id="PDA_v2.g5821.t1"/>
    </source>
</evidence>
<dbReference type="Proteomes" id="UP000887578">
    <property type="component" value="Unplaced"/>
</dbReference>
<feature type="region of interest" description="Disordered" evidence="5">
    <location>
        <begin position="1"/>
        <end position="37"/>
    </location>
</feature>
<evidence type="ECO:0000313" key="7">
    <source>
        <dbReference type="WBParaSite" id="PDA_v2.g14944.t1"/>
    </source>
</evidence>
<comment type="subcellular location">
    <subcellularLocation>
        <location evidence="1">Nucleus</location>
        <location evidence="1">Nucleolus</location>
    </subcellularLocation>
</comment>
<comment type="similarity">
    <text evidence="2">Belongs to the NOP16 family.</text>
</comment>
<dbReference type="PANTHER" id="PTHR13243">
    <property type="entry name" value="HSPC111 PROTEIN-RELATED"/>
    <property type="match status" value="1"/>
</dbReference>
<evidence type="ECO:0000256" key="1">
    <source>
        <dbReference type="ARBA" id="ARBA00004604"/>
    </source>
</evidence>
<protein>
    <recommendedName>
        <fullName evidence="3">Nucleolar protein 16</fullName>
    </recommendedName>
</protein>
<keyword evidence="6" id="KW-1185">Reference proteome</keyword>
<reference evidence="7 8" key="1">
    <citation type="submission" date="2022-11" db="UniProtKB">
        <authorList>
            <consortium name="WormBaseParasite"/>
        </authorList>
    </citation>
    <scope>IDENTIFICATION</scope>
</reference>
<feature type="compositionally biased region" description="Basic residues" evidence="5">
    <location>
        <begin position="1"/>
        <end position="33"/>
    </location>
</feature>
<dbReference type="GO" id="GO:0042273">
    <property type="term" value="P:ribosomal large subunit biogenesis"/>
    <property type="evidence" value="ECO:0007669"/>
    <property type="project" value="TreeGrafter"/>
</dbReference>
<dbReference type="PANTHER" id="PTHR13243:SF1">
    <property type="entry name" value="NUCLEOLAR PROTEIN 16"/>
    <property type="match status" value="1"/>
</dbReference>
<sequence>MPKSYKRDRKGGGKLRTRTAAVRQKKKTLKKKQNSATHVKAISAEWDTKKSTKSNLESMGLVYNKNKAIPLPKTKFAAEMEAEKLADALSKGGINQQKAAKAHVAEALEVEAKTTEESKKKKKREPKLLPKDLQFCTEMLRRHGEDYDAMARDHLNIYQNSAAQIKRKLETFKRSKAYTQAAAEEETMEH</sequence>
<dbReference type="WBParaSite" id="PDA_v2.g5821.t1">
    <property type="protein sequence ID" value="PDA_v2.g5821.t1"/>
    <property type="gene ID" value="PDA_v2.g5821"/>
</dbReference>
<dbReference type="GO" id="GO:0005730">
    <property type="term" value="C:nucleolus"/>
    <property type="evidence" value="ECO:0007669"/>
    <property type="project" value="UniProtKB-SubCell"/>
</dbReference>
<keyword evidence="4" id="KW-0539">Nucleus</keyword>
<dbReference type="InterPro" id="IPR019002">
    <property type="entry name" value="Ribosome_biogenesis_Nop16"/>
</dbReference>